<organism evidence="6 7">
    <name type="scientific">Mucilaginibacter boryungensis</name>
    <dbReference type="NCBI Taxonomy" id="768480"/>
    <lineage>
        <taxon>Bacteria</taxon>
        <taxon>Pseudomonadati</taxon>
        <taxon>Bacteroidota</taxon>
        <taxon>Sphingobacteriia</taxon>
        <taxon>Sphingobacteriales</taxon>
        <taxon>Sphingobacteriaceae</taxon>
        <taxon>Mucilaginibacter</taxon>
    </lineage>
</organism>
<comment type="similarity">
    <text evidence="2">Belongs to the class-A beta-lactamase family.</text>
</comment>
<dbReference type="GO" id="GO:0016787">
    <property type="term" value="F:hydrolase activity"/>
    <property type="evidence" value="ECO:0007669"/>
    <property type="project" value="UniProtKB-KW"/>
</dbReference>
<dbReference type="Pfam" id="PF13354">
    <property type="entry name" value="Beta-lactamase2"/>
    <property type="match status" value="1"/>
</dbReference>
<dbReference type="RefSeq" id="WP_194106837.1">
    <property type="nucleotide sequence ID" value="NZ_JADFFM010000002.1"/>
</dbReference>
<keyword evidence="7" id="KW-1185">Reference proteome</keyword>
<evidence type="ECO:0000313" key="7">
    <source>
        <dbReference type="Proteomes" id="UP000632774"/>
    </source>
</evidence>
<gene>
    <name evidence="6" type="ORF">IRJ18_13430</name>
</gene>
<comment type="caution">
    <text evidence="6">The sequence shown here is derived from an EMBL/GenBank/DDBJ whole genome shotgun (WGS) entry which is preliminary data.</text>
</comment>
<dbReference type="EC" id="3.5.2.6" evidence="3"/>
<feature type="domain" description="Beta-lactamase class A catalytic" evidence="5">
    <location>
        <begin position="71"/>
        <end position="356"/>
    </location>
</feature>
<feature type="signal peptide" evidence="4">
    <location>
        <begin position="1"/>
        <end position="18"/>
    </location>
</feature>
<keyword evidence="6" id="KW-0378">Hydrolase</keyword>
<dbReference type="Proteomes" id="UP000632774">
    <property type="component" value="Unassembled WGS sequence"/>
</dbReference>
<protein>
    <recommendedName>
        <fullName evidence="3">beta-lactamase</fullName>
        <ecNumber evidence="3">3.5.2.6</ecNumber>
    </recommendedName>
</protein>
<accession>A0ABR9XJ31</accession>
<dbReference type="Gene3D" id="3.40.710.10">
    <property type="entry name" value="DD-peptidase/beta-lactamase superfamily"/>
    <property type="match status" value="1"/>
</dbReference>
<dbReference type="InterPro" id="IPR045155">
    <property type="entry name" value="Beta-lactam_cat"/>
</dbReference>
<feature type="chain" id="PRO_5045754965" description="beta-lactamase" evidence="4">
    <location>
        <begin position="19"/>
        <end position="414"/>
    </location>
</feature>
<proteinExistence type="inferred from homology"/>
<evidence type="ECO:0000256" key="3">
    <source>
        <dbReference type="ARBA" id="ARBA00012865"/>
    </source>
</evidence>
<reference evidence="6 7" key="1">
    <citation type="submission" date="2020-10" db="EMBL/GenBank/DDBJ databases">
        <title>Mucilaginibacter mali sp. nov., isolated from rhizosphere soil of apple orchard.</title>
        <authorList>
            <person name="Lee J.-S."/>
            <person name="Kim H.S."/>
            <person name="Kim J.-S."/>
        </authorList>
    </citation>
    <scope>NUCLEOTIDE SEQUENCE [LARGE SCALE GENOMIC DNA]</scope>
    <source>
        <strain evidence="6 7">KCTC 23157</strain>
    </source>
</reference>
<dbReference type="EMBL" id="JADFFM010000002">
    <property type="protein sequence ID" value="MBE9667367.1"/>
    <property type="molecule type" value="Genomic_DNA"/>
</dbReference>
<comment type="catalytic activity">
    <reaction evidence="1">
        <text>a beta-lactam + H2O = a substituted beta-amino acid</text>
        <dbReference type="Rhea" id="RHEA:20401"/>
        <dbReference type="ChEBI" id="CHEBI:15377"/>
        <dbReference type="ChEBI" id="CHEBI:35627"/>
        <dbReference type="ChEBI" id="CHEBI:140347"/>
        <dbReference type="EC" id="3.5.2.6"/>
    </reaction>
</comment>
<evidence type="ECO:0000256" key="4">
    <source>
        <dbReference type="SAM" id="SignalP"/>
    </source>
</evidence>
<evidence type="ECO:0000256" key="2">
    <source>
        <dbReference type="ARBA" id="ARBA00009009"/>
    </source>
</evidence>
<sequence>MKNFCILLLSMLSLNTMAQQTDTVFLKNLLESHPELFAGILKHPVHNEVQILYTQIDRDEHNIPHFTSYSYRLNPNRYFYPASTVKLPTLIFALEKMHELNVKGLTRESAMITDSIYRGQTCVTKDTSAKNGLPSIGNYGKKILLVSDNDAYNRLYEFVGREEINKKLQKYGLKDTRIVGRLAIGDGDDRARHTNPIRFYNGNKLIYTKPEQVDNNNYPVNVENLLQGKGYLDRNDKLVMKPFDFTDKNVYPLADQQAVLKRLMFPEAFPKEERFNLTDDDYKFIYKYMSMYPTESEHPTYHRPEYYPAYCKFLFYGSDSSAVINPDIRIFNKIGDSYGYDIDNAYIVNFKTKTEFLLSAVVQSNEDGIYNDNKYEYTTVCLPFMKNIAQVLYQYELNRSKKQLPKLSRYKAKY</sequence>
<dbReference type="PANTHER" id="PTHR35333">
    <property type="entry name" value="BETA-LACTAMASE"/>
    <property type="match status" value="1"/>
</dbReference>
<dbReference type="SUPFAM" id="SSF56601">
    <property type="entry name" value="beta-lactamase/transpeptidase-like"/>
    <property type="match status" value="1"/>
</dbReference>
<dbReference type="InterPro" id="IPR012338">
    <property type="entry name" value="Beta-lactam/transpept-like"/>
</dbReference>
<keyword evidence="4" id="KW-0732">Signal</keyword>
<dbReference type="InterPro" id="IPR000871">
    <property type="entry name" value="Beta-lactam_class-A"/>
</dbReference>
<dbReference type="PANTHER" id="PTHR35333:SF3">
    <property type="entry name" value="BETA-LACTAMASE-TYPE TRANSPEPTIDASE FOLD CONTAINING PROTEIN"/>
    <property type="match status" value="1"/>
</dbReference>
<name>A0ABR9XJ31_9SPHI</name>
<evidence type="ECO:0000313" key="6">
    <source>
        <dbReference type="EMBL" id="MBE9667367.1"/>
    </source>
</evidence>
<evidence type="ECO:0000259" key="5">
    <source>
        <dbReference type="Pfam" id="PF13354"/>
    </source>
</evidence>
<evidence type="ECO:0000256" key="1">
    <source>
        <dbReference type="ARBA" id="ARBA00001526"/>
    </source>
</evidence>